<keyword evidence="1" id="KW-0175">Coiled coil</keyword>
<dbReference type="RefSeq" id="XP_058982042.1">
    <property type="nucleotide sequence ID" value="XM_059126059.1"/>
</dbReference>
<dbReference type="RefSeq" id="XP_058982047.1">
    <property type="nucleotide sequence ID" value="XM_059126064.1"/>
</dbReference>
<evidence type="ECO:0000259" key="2">
    <source>
        <dbReference type="PROSITE" id="PS50878"/>
    </source>
</evidence>
<dbReference type="Pfam" id="PF00078">
    <property type="entry name" value="RVT_1"/>
    <property type="match status" value="1"/>
</dbReference>
<dbReference type="InterPro" id="IPR058912">
    <property type="entry name" value="HTH_animal"/>
</dbReference>
<dbReference type="PROSITE" id="PS50878">
    <property type="entry name" value="RT_POL"/>
    <property type="match status" value="1"/>
</dbReference>
<name>A0ABM3V8D3_MUSDO</name>
<keyword evidence="3" id="KW-1185">Reference proteome</keyword>
<evidence type="ECO:0000313" key="5">
    <source>
        <dbReference type="RefSeq" id="XP_058982043.1"/>
    </source>
</evidence>
<dbReference type="RefSeq" id="XP_058982044.1">
    <property type="nucleotide sequence ID" value="XM_059126061.1"/>
</dbReference>
<evidence type="ECO:0000313" key="6">
    <source>
        <dbReference type="RefSeq" id="XP_058982044.1"/>
    </source>
</evidence>
<dbReference type="PANTHER" id="PTHR21301:SF10">
    <property type="entry name" value="REVERSE TRANSCRIPTASE DOMAIN-CONTAINING PROTEIN"/>
    <property type="match status" value="1"/>
</dbReference>
<feature type="domain" description="Reverse transcriptase" evidence="2">
    <location>
        <begin position="324"/>
        <end position="571"/>
    </location>
</feature>
<dbReference type="Proteomes" id="UP001652621">
    <property type="component" value="Unplaced"/>
</dbReference>
<feature type="coiled-coil region" evidence="1">
    <location>
        <begin position="122"/>
        <end position="149"/>
    </location>
</feature>
<dbReference type="RefSeq" id="XP_058982043.1">
    <property type="nucleotide sequence ID" value="XM_059126060.1"/>
</dbReference>
<dbReference type="GeneID" id="131803988"/>
<evidence type="ECO:0000256" key="1">
    <source>
        <dbReference type="SAM" id="Coils"/>
    </source>
</evidence>
<dbReference type="Pfam" id="PF26215">
    <property type="entry name" value="HTH_animal"/>
    <property type="match status" value="1"/>
</dbReference>
<evidence type="ECO:0000313" key="3">
    <source>
        <dbReference type="Proteomes" id="UP001652621"/>
    </source>
</evidence>
<gene>
    <name evidence="7 8 9" type="primary">LOC131803988</name>
    <name evidence="4 5 6" type="synonym">LOC131803987</name>
</gene>
<accession>A0ABM3V8D3</accession>
<dbReference type="RefSeq" id="XP_058982048.1">
    <property type="nucleotide sequence ID" value="XM_059126065.1"/>
</dbReference>
<evidence type="ECO:0000313" key="7">
    <source>
        <dbReference type="RefSeq" id="XP_058982047.1"/>
    </source>
</evidence>
<reference evidence="4 5" key="1">
    <citation type="submission" date="2025-05" db="UniProtKB">
        <authorList>
            <consortium name="RefSeq"/>
        </authorList>
    </citation>
    <scope>IDENTIFICATION</scope>
    <source>
        <strain evidence="4 5">Aabys</strain>
        <tissue evidence="4 5">Whole body</tissue>
    </source>
</reference>
<dbReference type="RefSeq" id="XP_058982049.1">
    <property type="nucleotide sequence ID" value="XM_059126066.1"/>
</dbReference>
<organism evidence="3 9">
    <name type="scientific">Musca domestica</name>
    <name type="common">House fly</name>
    <dbReference type="NCBI Taxonomy" id="7370"/>
    <lineage>
        <taxon>Eukaryota</taxon>
        <taxon>Metazoa</taxon>
        <taxon>Ecdysozoa</taxon>
        <taxon>Arthropoda</taxon>
        <taxon>Hexapoda</taxon>
        <taxon>Insecta</taxon>
        <taxon>Pterygota</taxon>
        <taxon>Neoptera</taxon>
        <taxon>Endopterygota</taxon>
        <taxon>Diptera</taxon>
        <taxon>Brachycera</taxon>
        <taxon>Muscomorpha</taxon>
        <taxon>Muscoidea</taxon>
        <taxon>Muscidae</taxon>
        <taxon>Musca</taxon>
    </lineage>
</organism>
<dbReference type="SUPFAM" id="SSF56672">
    <property type="entry name" value="DNA/RNA polymerases"/>
    <property type="match status" value="1"/>
</dbReference>
<evidence type="ECO:0000313" key="8">
    <source>
        <dbReference type="RefSeq" id="XP_058982048.1"/>
    </source>
</evidence>
<proteinExistence type="predicted"/>
<evidence type="ECO:0000313" key="9">
    <source>
        <dbReference type="RefSeq" id="XP_058982049.1"/>
    </source>
</evidence>
<dbReference type="CDD" id="cd10442">
    <property type="entry name" value="GIY-YIG_PLEs"/>
    <property type="match status" value="1"/>
</dbReference>
<dbReference type="InterPro" id="IPR000477">
    <property type="entry name" value="RT_dom"/>
</dbReference>
<sequence>MIYRNIKYKNNIKHSINKHKNTKVKIAKTKCSLTFLIRCRNNGIIPNFIKNALKNIHNIFKTPQIYHIKNTLKGYIDTFQNKILNLLIKQKHYEIKNNQRDQQNIEKTLGENLTQQEINIVTQNESKIISNMENEIKNTQKRKFEKLKQQQMIQLGIKQNDKWFVNKTNTQFPDDVKWLLSLGEKFGLPTTKSQFPLFKLIADGEDVIQTWNDKEQQEMMRTKFTTMIDTHMNKMKESERDKFINSTVGRTKTFLKQNKNILILNADKGNVTVAMDINDYKQRMNSIISDMMTYQRVNKDPTTGLIKKNNELVEELYKNNIITTMERKKLRSDVATAPRLYGLPKIHKVDFPLRPICSSINSPSEELCKYVVKILKNLTKFSKYNVQDSMAFKNKVKNMTIKENDRMVSFDVVSLFPSIPIDLGIQIIDERWEELKEYTNMTKGLFLSILKFCIKDNRYFKYDDKIYKQKKGLPMGSPASPVVADIVMEKLLDTCMEKLTTKPKILTKYVDDLFVITGEDAINDTLNILNSFSNNIKFTMEDEMNGCLPYLDTIIYRNKDKLELDWYQKPTASGRIINFFSKHPKQMIINTAKNLVHRVMSISDEKFHNKNKHKIRDILTNNNFPIRIINRLIGRRNTTRETQKDEKIYKSMIYVPNLSERFQNSNLYDKNKYIIAQKNNNTLKKLFSHTKDKIQNPDKHNVIYQIQCDGNPNEKCGKYYVGTTKNKLKTRLSAHKSDLKMRNQNYTQKTALAEHCISSNHQPNLEQVKILQTENHYHRRLTLEMLHINNLHTTERINFKSDTDNAAYCYRHLTQKKRSCNM</sequence>
<evidence type="ECO:0000313" key="4">
    <source>
        <dbReference type="RefSeq" id="XP_058982042.1"/>
    </source>
</evidence>
<dbReference type="PANTHER" id="PTHR21301">
    <property type="entry name" value="REVERSE TRANSCRIPTASE"/>
    <property type="match status" value="1"/>
</dbReference>
<protein>
    <submittedName>
        <fullName evidence="4 5">Uncharacterized protein LOC131803987 isoform X1</fullName>
    </submittedName>
    <submittedName>
        <fullName evidence="7 8">Uncharacterized protein LOC131803988 isoform X1</fullName>
    </submittedName>
</protein>
<dbReference type="InterPro" id="IPR043502">
    <property type="entry name" value="DNA/RNA_pol_sf"/>
</dbReference>